<dbReference type="PANTHER" id="PTHR31096">
    <property type="entry name" value="ACT DOMAIN-CONTAINING PROTEIN ACR4-RELATED"/>
    <property type="match status" value="1"/>
</dbReference>
<dbReference type="PANTHER" id="PTHR31096:SF16">
    <property type="entry name" value="ACT DOMAIN-CONTAINING PROTEIN ACR11"/>
    <property type="match status" value="1"/>
</dbReference>
<keyword evidence="1 2" id="KW-0677">Repeat</keyword>
<gene>
    <name evidence="3" type="ordered locus">Os08g0242700</name>
    <name evidence="3" type="ORF">OSNPB_080242700</name>
</gene>
<evidence type="ECO:0000256" key="2">
    <source>
        <dbReference type="RuleBase" id="RU369043"/>
    </source>
</evidence>
<evidence type="ECO:0007829" key="5">
    <source>
        <dbReference type="PeptideAtlas" id="A0A0P0XDE8"/>
    </source>
</evidence>
<keyword evidence="5 6" id="KW-1267">Proteomics identification</keyword>
<reference evidence="4" key="1">
    <citation type="journal article" date="2005" name="Nature">
        <title>The map-based sequence of the rice genome.</title>
        <authorList>
            <consortium name="International rice genome sequencing project (IRGSP)"/>
            <person name="Matsumoto T."/>
            <person name="Wu J."/>
            <person name="Kanamori H."/>
            <person name="Katayose Y."/>
            <person name="Fujisawa M."/>
            <person name="Namiki N."/>
            <person name="Mizuno H."/>
            <person name="Yamamoto K."/>
            <person name="Antonio B.A."/>
            <person name="Baba T."/>
            <person name="Sakata K."/>
            <person name="Nagamura Y."/>
            <person name="Aoki H."/>
            <person name="Arikawa K."/>
            <person name="Arita K."/>
            <person name="Bito T."/>
            <person name="Chiden Y."/>
            <person name="Fujitsuka N."/>
            <person name="Fukunaka R."/>
            <person name="Hamada M."/>
            <person name="Harada C."/>
            <person name="Hayashi A."/>
            <person name="Hijishita S."/>
            <person name="Honda M."/>
            <person name="Hosokawa S."/>
            <person name="Ichikawa Y."/>
            <person name="Idonuma A."/>
            <person name="Iijima M."/>
            <person name="Ikeda M."/>
            <person name="Ikeno M."/>
            <person name="Ito K."/>
            <person name="Ito S."/>
            <person name="Ito T."/>
            <person name="Ito Y."/>
            <person name="Ito Y."/>
            <person name="Iwabuchi A."/>
            <person name="Kamiya K."/>
            <person name="Karasawa W."/>
            <person name="Kurita K."/>
            <person name="Katagiri S."/>
            <person name="Kikuta A."/>
            <person name="Kobayashi H."/>
            <person name="Kobayashi N."/>
            <person name="Machita K."/>
            <person name="Maehara T."/>
            <person name="Masukawa M."/>
            <person name="Mizubayashi T."/>
            <person name="Mukai Y."/>
            <person name="Nagasaki H."/>
            <person name="Nagata Y."/>
            <person name="Naito S."/>
            <person name="Nakashima M."/>
            <person name="Nakama Y."/>
            <person name="Nakamichi Y."/>
            <person name="Nakamura M."/>
            <person name="Meguro A."/>
            <person name="Negishi M."/>
            <person name="Ohta I."/>
            <person name="Ohta T."/>
            <person name="Okamoto M."/>
            <person name="Ono N."/>
            <person name="Saji S."/>
            <person name="Sakaguchi M."/>
            <person name="Sakai K."/>
            <person name="Shibata M."/>
            <person name="Shimokawa T."/>
            <person name="Song J."/>
            <person name="Takazaki Y."/>
            <person name="Terasawa K."/>
            <person name="Tsugane M."/>
            <person name="Tsuji K."/>
            <person name="Ueda S."/>
            <person name="Waki K."/>
            <person name="Yamagata H."/>
            <person name="Yamamoto M."/>
            <person name="Yamamoto S."/>
            <person name="Yamane H."/>
            <person name="Yoshiki S."/>
            <person name="Yoshihara R."/>
            <person name="Yukawa K."/>
            <person name="Zhong H."/>
            <person name="Yano M."/>
            <person name="Yuan Q."/>
            <person name="Ouyang S."/>
            <person name="Liu J."/>
            <person name="Jones K.M."/>
            <person name="Gansberger K."/>
            <person name="Moffat K."/>
            <person name="Hill J."/>
            <person name="Bera J."/>
            <person name="Fadrosh D."/>
            <person name="Jin S."/>
            <person name="Johri S."/>
            <person name="Kim M."/>
            <person name="Overton L."/>
            <person name="Reardon M."/>
            <person name="Tsitrin T."/>
            <person name="Vuong H."/>
            <person name="Weaver B."/>
            <person name="Ciecko A."/>
            <person name="Tallon L."/>
            <person name="Jackson J."/>
            <person name="Pai G."/>
            <person name="Aken S.V."/>
            <person name="Utterback T."/>
            <person name="Reidmuller S."/>
            <person name="Feldblyum T."/>
            <person name="Hsiao J."/>
            <person name="Zismann V."/>
            <person name="Iobst S."/>
            <person name="de Vazeille A.R."/>
            <person name="Buell C.R."/>
            <person name="Ying K."/>
            <person name="Li Y."/>
            <person name="Lu T."/>
            <person name="Huang Y."/>
            <person name="Zhao Q."/>
            <person name="Feng Q."/>
            <person name="Zhang L."/>
            <person name="Zhu J."/>
            <person name="Weng Q."/>
            <person name="Mu J."/>
            <person name="Lu Y."/>
            <person name="Fan D."/>
            <person name="Liu Y."/>
            <person name="Guan J."/>
            <person name="Zhang Y."/>
            <person name="Yu S."/>
            <person name="Liu X."/>
            <person name="Zhang Y."/>
            <person name="Hong G."/>
            <person name="Han B."/>
            <person name="Choisne N."/>
            <person name="Demange N."/>
            <person name="Orjeda G."/>
            <person name="Samain S."/>
            <person name="Cattolico L."/>
            <person name="Pelletier E."/>
            <person name="Couloux A."/>
            <person name="Segurens B."/>
            <person name="Wincker P."/>
            <person name="D'Hont A."/>
            <person name="Scarpelli C."/>
            <person name="Weissenbach J."/>
            <person name="Salanoubat M."/>
            <person name="Quetier F."/>
            <person name="Yu Y."/>
            <person name="Kim H.R."/>
            <person name="Rambo T."/>
            <person name="Currie J."/>
            <person name="Collura K."/>
            <person name="Luo M."/>
            <person name="Yang T."/>
            <person name="Ammiraju J.S.S."/>
            <person name="Engler F."/>
            <person name="Soderlund C."/>
            <person name="Wing R.A."/>
            <person name="Palmer L.E."/>
            <person name="de la Bastide M."/>
            <person name="Spiegel L."/>
            <person name="Nascimento L."/>
            <person name="Zutavern T."/>
            <person name="O'Shaughnessy A."/>
            <person name="Dike S."/>
            <person name="Dedhia N."/>
            <person name="Preston R."/>
            <person name="Balija V."/>
            <person name="McCombie W.R."/>
            <person name="Chow T."/>
            <person name="Chen H."/>
            <person name="Chung M."/>
            <person name="Chen C."/>
            <person name="Shaw J."/>
            <person name="Wu H."/>
            <person name="Hsiao K."/>
            <person name="Chao Y."/>
            <person name="Chu M."/>
            <person name="Cheng C."/>
            <person name="Hour A."/>
            <person name="Lee P."/>
            <person name="Lin S."/>
            <person name="Lin Y."/>
            <person name="Liou J."/>
            <person name="Liu S."/>
            <person name="Hsing Y."/>
            <person name="Raghuvanshi S."/>
            <person name="Mohanty A."/>
            <person name="Bharti A.K."/>
            <person name="Gaur A."/>
            <person name="Gupta V."/>
            <person name="Kumar D."/>
            <person name="Ravi V."/>
            <person name="Vij S."/>
            <person name="Kapur A."/>
            <person name="Khurana P."/>
            <person name="Khurana P."/>
            <person name="Khurana J.P."/>
            <person name="Tyagi A.K."/>
            <person name="Gaikwad K."/>
            <person name="Singh A."/>
            <person name="Dalal V."/>
            <person name="Srivastava S."/>
            <person name="Dixit A."/>
            <person name="Pal A.K."/>
            <person name="Ghazi I.A."/>
            <person name="Yadav M."/>
            <person name="Pandit A."/>
            <person name="Bhargava A."/>
            <person name="Sureshbabu K."/>
            <person name="Batra K."/>
            <person name="Sharma T.R."/>
            <person name="Mohapatra T."/>
            <person name="Singh N.K."/>
            <person name="Messing J."/>
            <person name="Nelson A.B."/>
            <person name="Fuks G."/>
            <person name="Kavchok S."/>
            <person name="Keizer G."/>
            <person name="Linton E."/>
            <person name="Llaca V."/>
            <person name="Song R."/>
            <person name="Tanyolac B."/>
            <person name="Young S."/>
            <person name="Ho-Il K."/>
            <person name="Hahn J.H."/>
            <person name="Sangsakoo G."/>
            <person name="Vanavichit A."/>
            <person name="de Mattos Luiz.A.T."/>
            <person name="Zimmer P.D."/>
            <person name="Malone G."/>
            <person name="Dellagostin O."/>
            <person name="de Oliveira A.C."/>
            <person name="Bevan M."/>
            <person name="Bancroft I."/>
            <person name="Minx P."/>
            <person name="Cordum H."/>
            <person name="Wilson R."/>
            <person name="Cheng Z."/>
            <person name="Jin W."/>
            <person name="Jiang J."/>
            <person name="Leong S.A."/>
            <person name="Iwama H."/>
            <person name="Gojobori T."/>
            <person name="Itoh T."/>
            <person name="Niimura Y."/>
            <person name="Fujii Y."/>
            <person name="Habara T."/>
            <person name="Sakai H."/>
            <person name="Sato Y."/>
            <person name="Wilson G."/>
            <person name="Kumar K."/>
            <person name="McCouch S."/>
            <person name="Juretic N."/>
            <person name="Hoen D."/>
            <person name="Wright S."/>
            <person name="Bruskiewich R."/>
            <person name="Bureau T."/>
            <person name="Miyao A."/>
            <person name="Hirochika H."/>
            <person name="Nishikawa T."/>
            <person name="Kadowaki K."/>
            <person name="Sugiura M."/>
            <person name="Burr B."/>
            <person name="Sasaki T."/>
        </authorList>
    </citation>
    <scope>NUCLEOTIDE SEQUENCE [LARGE SCALE GENOMIC DNA]</scope>
    <source>
        <strain evidence="4">cv. Nipponbare</strain>
    </source>
</reference>
<dbReference type="Gramene" id="Os08t0242700-01">
    <property type="protein sequence ID" value="Os08t0242700-01"/>
    <property type="gene ID" value="Os08g0242700"/>
</dbReference>
<comment type="function">
    <text evidence="2">Binds amino acids.</text>
</comment>
<name>A0A0P0XDE8_ORYSJ</name>
<proteinExistence type="evidence at protein level"/>
<dbReference type="GO" id="GO:0016597">
    <property type="term" value="F:amino acid binding"/>
    <property type="evidence" value="ECO:0007669"/>
    <property type="project" value="UniProtKB-UniRule"/>
</dbReference>
<evidence type="ECO:0000313" key="4">
    <source>
        <dbReference type="Proteomes" id="UP000059680"/>
    </source>
</evidence>
<accession>A0A0P0XDE8</accession>
<dbReference type="InterPro" id="IPR040217">
    <property type="entry name" value="ACR1-12"/>
</dbReference>
<organism evidence="3 4">
    <name type="scientific">Oryza sativa subsp. japonica</name>
    <name type="common">Rice</name>
    <dbReference type="NCBI Taxonomy" id="39947"/>
    <lineage>
        <taxon>Eukaryota</taxon>
        <taxon>Viridiplantae</taxon>
        <taxon>Streptophyta</taxon>
        <taxon>Embryophyta</taxon>
        <taxon>Tracheophyta</taxon>
        <taxon>Spermatophyta</taxon>
        <taxon>Magnoliopsida</taxon>
        <taxon>Liliopsida</taxon>
        <taxon>Poales</taxon>
        <taxon>Poaceae</taxon>
        <taxon>BOP clade</taxon>
        <taxon>Oryzoideae</taxon>
        <taxon>Oryzeae</taxon>
        <taxon>Oryzinae</taxon>
        <taxon>Oryza</taxon>
        <taxon>Oryza sativa</taxon>
    </lineage>
</organism>
<reference evidence="3 4" key="3">
    <citation type="journal article" date="2013" name="Rice">
        <title>Improvement of the Oryza sativa Nipponbare reference genome using next generation sequence and optical map data.</title>
        <authorList>
            <person name="Kawahara Y."/>
            <person name="de la Bastide M."/>
            <person name="Hamilton J.P."/>
            <person name="Kanamori H."/>
            <person name="McCombie W.R."/>
            <person name="Ouyang S."/>
            <person name="Schwartz D.C."/>
            <person name="Tanaka T."/>
            <person name="Wu J."/>
            <person name="Zhou S."/>
            <person name="Childs K.L."/>
            <person name="Davidson R.M."/>
            <person name="Lin H."/>
            <person name="Quesada-Ocampo L."/>
            <person name="Vaillancourt B."/>
            <person name="Sakai H."/>
            <person name="Lee S.S."/>
            <person name="Kim J."/>
            <person name="Numa H."/>
            <person name="Itoh T."/>
            <person name="Buell C.R."/>
            <person name="Matsumoto T."/>
        </authorList>
    </citation>
    <scope>NUCLEOTIDE SEQUENCE [LARGE SCALE GENOMIC DNA]</scope>
    <source>
        <strain evidence="4">cv. Nipponbare</strain>
    </source>
</reference>
<evidence type="ECO:0000313" key="3">
    <source>
        <dbReference type="EMBL" id="BAT04507.1"/>
    </source>
</evidence>
<dbReference type="EMBL" id="AP014964">
    <property type="protein sequence ID" value="BAT04507.1"/>
    <property type="molecule type" value="Genomic_DNA"/>
</dbReference>
<evidence type="ECO:0007829" key="6">
    <source>
        <dbReference type="ProteomicsDB" id="A0A0P0XDE8"/>
    </source>
</evidence>
<sequence>QDGSSSNTDTVPTPKVIIDQDSDPDATIVEITLGDRLGDLLDTMNALKNLGLNVVKASVCLDSTGKHIKLAITKLSTGRKIGEPELLEAVRLTIINNMIQYHPEASSQLALGATFGPEPPTELVDVDIATHIDIYDDGPDRRYDLCLALCFIPQIVRKIHIFFYHQNNMLLDWKIDCSSLVKAYVIKRVADPGGRI</sequence>
<evidence type="ECO:0000256" key="1">
    <source>
        <dbReference type="ARBA" id="ARBA00022737"/>
    </source>
</evidence>
<dbReference type="OMA" id="SSWRAWE"/>
<feature type="non-terminal residue" evidence="3">
    <location>
        <position position="196"/>
    </location>
</feature>
<dbReference type="ExpressionAtlas" id="A0A0P0XDE8">
    <property type="expression patterns" value="baseline and differential"/>
</dbReference>
<protein>
    <recommendedName>
        <fullName evidence="2">ACT domain-containing protein ACR</fullName>
    </recommendedName>
    <alternativeName>
        <fullName evidence="2">Protein ACT DOMAIN REPEATS</fullName>
    </alternativeName>
</protein>
<reference evidence="3 4" key="2">
    <citation type="journal article" date="2013" name="Plant Cell Physiol.">
        <title>Rice Annotation Project Database (RAP-DB): an integrative and interactive database for rice genomics.</title>
        <authorList>
            <person name="Sakai H."/>
            <person name="Lee S.S."/>
            <person name="Tanaka T."/>
            <person name="Numa H."/>
            <person name="Kim J."/>
            <person name="Kawahara Y."/>
            <person name="Wakimoto H."/>
            <person name="Yang C.C."/>
            <person name="Iwamoto M."/>
            <person name="Abe T."/>
            <person name="Yamada Y."/>
            <person name="Muto A."/>
            <person name="Inokuchi H."/>
            <person name="Ikemura T."/>
            <person name="Matsumoto T."/>
            <person name="Sasaki T."/>
            <person name="Itoh T."/>
        </authorList>
    </citation>
    <scope>NUCLEOTIDE SEQUENCE [LARGE SCALE GENOMIC DNA]</scope>
    <source>
        <strain evidence="4">cv. Nipponbare</strain>
    </source>
</reference>
<keyword evidence="4" id="KW-1185">Reference proteome</keyword>
<dbReference type="Proteomes" id="UP000059680">
    <property type="component" value="Chromosome 8"/>
</dbReference>
<dbReference type="AlphaFoldDB" id="A0A0P0XDE8"/>